<keyword evidence="10" id="KW-0594">Phospholipid biosynthesis</keyword>
<keyword evidence="11" id="KW-1208">Phospholipid metabolism</keyword>
<gene>
    <name evidence="15" type="ORF">SAMN02745217_02687</name>
</gene>
<keyword evidence="3" id="KW-0444">Lipid biosynthesis</keyword>
<evidence type="ECO:0000256" key="6">
    <source>
        <dbReference type="ARBA" id="ARBA00022737"/>
    </source>
</evidence>
<evidence type="ECO:0000256" key="4">
    <source>
        <dbReference type="ARBA" id="ARBA00022679"/>
    </source>
</evidence>
<name>A0A1M7YCD3_9FIRM</name>
<feature type="transmembrane region" description="Helical" evidence="13">
    <location>
        <begin position="115"/>
        <end position="133"/>
    </location>
</feature>
<keyword evidence="6" id="KW-0677">Repeat</keyword>
<feature type="transmembrane region" description="Helical" evidence="13">
    <location>
        <begin position="397"/>
        <end position="417"/>
    </location>
</feature>
<dbReference type="EMBL" id="FRFD01000007">
    <property type="protein sequence ID" value="SHO50300.1"/>
    <property type="molecule type" value="Genomic_DNA"/>
</dbReference>
<dbReference type="CDD" id="cd09154">
    <property type="entry name" value="PLDc_SMU_988_like_1"/>
    <property type="match status" value="1"/>
</dbReference>
<keyword evidence="5 13" id="KW-0812">Transmembrane</keyword>
<feature type="transmembrane region" description="Helical" evidence="13">
    <location>
        <begin position="40"/>
        <end position="65"/>
    </location>
</feature>
<evidence type="ECO:0000256" key="8">
    <source>
        <dbReference type="ARBA" id="ARBA00023098"/>
    </source>
</evidence>
<dbReference type="InterPro" id="IPR027379">
    <property type="entry name" value="CLS_N"/>
</dbReference>
<evidence type="ECO:0000256" key="5">
    <source>
        <dbReference type="ARBA" id="ARBA00022692"/>
    </source>
</evidence>
<evidence type="ECO:0000256" key="1">
    <source>
        <dbReference type="ARBA" id="ARBA00004651"/>
    </source>
</evidence>
<evidence type="ECO:0000256" key="7">
    <source>
        <dbReference type="ARBA" id="ARBA00022989"/>
    </source>
</evidence>
<keyword evidence="9 13" id="KW-0472">Membrane</keyword>
<reference evidence="15 16" key="1">
    <citation type="submission" date="2016-12" db="EMBL/GenBank/DDBJ databases">
        <authorList>
            <person name="Song W.-J."/>
            <person name="Kurnit D.M."/>
        </authorList>
    </citation>
    <scope>NUCLEOTIDE SEQUENCE [LARGE SCALE GENOMIC DNA]</scope>
    <source>
        <strain evidence="15 16">DSM 12503</strain>
    </source>
</reference>
<keyword evidence="4" id="KW-0808">Transferase</keyword>
<keyword evidence="7 13" id="KW-1133">Transmembrane helix</keyword>
<dbReference type="Pfam" id="PF13396">
    <property type="entry name" value="PLDc_N"/>
    <property type="match status" value="1"/>
</dbReference>
<feature type="transmembrane region" description="Helical" evidence="13">
    <location>
        <begin position="340"/>
        <end position="363"/>
    </location>
</feature>
<organism evidence="15 16">
    <name type="scientific">Anaerocolumna xylanovorans DSM 12503</name>
    <dbReference type="NCBI Taxonomy" id="1121345"/>
    <lineage>
        <taxon>Bacteria</taxon>
        <taxon>Bacillati</taxon>
        <taxon>Bacillota</taxon>
        <taxon>Clostridia</taxon>
        <taxon>Lachnospirales</taxon>
        <taxon>Lachnospiraceae</taxon>
        <taxon>Anaerocolumna</taxon>
    </lineage>
</organism>
<comment type="subcellular location">
    <subcellularLocation>
        <location evidence="1">Cell membrane</location>
        <topology evidence="1">Multi-pass membrane protein</topology>
    </subcellularLocation>
</comment>
<sequence>MFDVNILGVNLLHILYNFFLYSMVGWVYESTLVSVKKGSLVNRGFLNGPIIPIYGVGATIIYVFFWQVRGVYPLIFFGGMILASALEYFTSWIMEVIFHARWWDYSSNRFNIKGRICLLSATVWGVMSLLEIMLLQPRVVRLFNIIPRIAGICAVSIIFILFIIDTWITVVQTLKMDKIFAEMLRLKDEFNDYIEKTRIYETKEEFKKKLSGYKIFEMPDRIRQFMDDNKEKLLERNRYQKDFDFKGLRQEVENQIREYIAKIQSMAGTASIVQKRLLKAFPDLQIVRKIKRAEKDSYEINRKVRIAENTGRKEVRNIRWADMSTNEKIIGTTKGFLSGFLRVTLVGILVLIQMAIIFVLGYWLSGSGFYIYLLIEIASILIIVGLVNDNRNSSYKIAWICIILLLPVTGHIMYALWGKSGSTKKIERKILACIEHGDTFLSYDADTTKSYAKRYPTKSRMSRYMESHKFPLYKNNRISYYPMGEDTFEAIFKDIEEAKHFIFINFFIVGEGVLWERMRKLLLQKRSEGVEIRFMYDDFGASLRTSKNFRRNLEAEGIRTAVFNPIHKYTDKLYMNYRSHQKIIVIDGNIGYTGGMNLADEYVNLIERFGKWKDNAVRVEGDAVWGLTVTFLQMWEICKSGEWMDYSPYRPTKVFEENEVYCHVISDGPANRPNNPIESIYKQIIHYAKKYVYITTPYLIIEDDMKLALIEAAQSGIDVRIITPNIPDKKNVKRLTNYNYGQLLDGGVRIYEYTPGFIHAKTIINEDCGIVGTINMDYRSFFLHYECGLWMCDRETIDVIKNDLIGTMDISKEITYEEWKQRPWYLKVYQRVLNLFSTLM</sequence>
<keyword evidence="8" id="KW-0443">Lipid metabolism</keyword>
<feature type="transmembrane region" description="Helical" evidence="13">
    <location>
        <begin position="6"/>
        <end position="28"/>
    </location>
</feature>
<accession>A0A1M7YCD3</accession>
<proteinExistence type="predicted"/>
<evidence type="ECO:0000256" key="2">
    <source>
        <dbReference type="ARBA" id="ARBA00022475"/>
    </source>
</evidence>
<dbReference type="PANTHER" id="PTHR21248:SF22">
    <property type="entry name" value="PHOSPHOLIPASE D"/>
    <property type="match status" value="1"/>
</dbReference>
<dbReference type="STRING" id="1121345.SAMN02745217_02687"/>
<feature type="transmembrane region" description="Helical" evidence="13">
    <location>
        <begin position="145"/>
        <end position="168"/>
    </location>
</feature>
<dbReference type="Gene3D" id="3.30.870.10">
    <property type="entry name" value="Endonuclease Chain A"/>
    <property type="match status" value="2"/>
</dbReference>
<evidence type="ECO:0000256" key="10">
    <source>
        <dbReference type="ARBA" id="ARBA00023209"/>
    </source>
</evidence>
<dbReference type="SMART" id="SM00155">
    <property type="entry name" value="PLDc"/>
    <property type="match status" value="2"/>
</dbReference>
<evidence type="ECO:0000256" key="11">
    <source>
        <dbReference type="ARBA" id="ARBA00023264"/>
    </source>
</evidence>
<dbReference type="SUPFAM" id="SSF56024">
    <property type="entry name" value="Phospholipase D/nuclease"/>
    <property type="match status" value="2"/>
</dbReference>
<evidence type="ECO:0000313" key="16">
    <source>
        <dbReference type="Proteomes" id="UP000184612"/>
    </source>
</evidence>
<dbReference type="GO" id="GO:0005886">
    <property type="term" value="C:plasma membrane"/>
    <property type="evidence" value="ECO:0007669"/>
    <property type="project" value="UniProtKB-SubCell"/>
</dbReference>
<dbReference type="GO" id="GO:0008808">
    <property type="term" value="F:cardiolipin synthase activity"/>
    <property type="evidence" value="ECO:0007669"/>
    <property type="project" value="UniProtKB-UniRule"/>
</dbReference>
<dbReference type="Proteomes" id="UP000184612">
    <property type="component" value="Unassembled WGS sequence"/>
</dbReference>
<dbReference type="AlphaFoldDB" id="A0A1M7YCD3"/>
<dbReference type="CDD" id="cd09160">
    <property type="entry name" value="PLDc_SMU_988_like_2"/>
    <property type="match status" value="1"/>
</dbReference>
<dbReference type="Pfam" id="PF13091">
    <property type="entry name" value="PLDc_2"/>
    <property type="match status" value="2"/>
</dbReference>
<dbReference type="GO" id="GO:0032049">
    <property type="term" value="P:cardiolipin biosynthetic process"/>
    <property type="evidence" value="ECO:0007669"/>
    <property type="project" value="UniProtKB-UniRule"/>
</dbReference>
<dbReference type="PANTHER" id="PTHR21248">
    <property type="entry name" value="CARDIOLIPIN SYNTHASE"/>
    <property type="match status" value="1"/>
</dbReference>
<evidence type="ECO:0000256" key="3">
    <source>
        <dbReference type="ARBA" id="ARBA00022516"/>
    </source>
</evidence>
<feature type="transmembrane region" description="Helical" evidence="13">
    <location>
        <begin position="369"/>
        <end position="388"/>
    </location>
</feature>
<keyword evidence="16" id="KW-1185">Reference proteome</keyword>
<dbReference type="InterPro" id="IPR010540">
    <property type="entry name" value="CmpB_TMEM229"/>
</dbReference>
<protein>
    <recommendedName>
        <fullName evidence="12">Cardiolipin synthase</fullName>
        <ecNumber evidence="12">2.7.8.-</ecNumber>
    </recommendedName>
</protein>
<evidence type="ECO:0000256" key="9">
    <source>
        <dbReference type="ARBA" id="ARBA00023136"/>
    </source>
</evidence>
<dbReference type="NCBIfam" id="TIGR04265">
    <property type="entry name" value="bac_cardiolipin"/>
    <property type="match status" value="1"/>
</dbReference>
<dbReference type="PROSITE" id="PS50035">
    <property type="entry name" value="PLD"/>
    <property type="match status" value="1"/>
</dbReference>
<feature type="transmembrane region" description="Helical" evidence="13">
    <location>
        <begin position="71"/>
        <end position="94"/>
    </location>
</feature>
<evidence type="ECO:0000313" key="15">
    <source>
        <dbReference type="EMBL" id="SHO50300.1"/>
    </source>
</evidence>
<dbReference type="EC" id="2.7.8.-" evidence="12"/>
<dbReference type="Pfam" id="PF06541">
    <property type="entry name" value="ABC_trans_CmpB"/>
    <property type="match status" value="1"/>
</dbReference>
<dbReference type="InterPro" id="IPR001736">
    <property type="entry name" value="PLipase_D/transphosphatidylase"/>
</dbReference>
<dbReference type="InterPro" id="IPR025202">
    <property type="entry name" value="PLD-like_dom"/>
</dbReference>
<evidence type="ECO:0000256" key="12">
    <source>
        <dbReference type="NCBIfam" id="TIGR04265"/>
    </source>
</evidence>
<keyword evidence="2" id="KW-1003">Cell membrane</keyword>
<dbReference type="InterPro" id="IPR022924">
    <property type="entry name" value="Cardiolipin_synthase"/>
</dbReference>
<evidence type="ECO:0000259" key="14">
    <source>
        <dbReference type="PROSITE" id="PS50035"/>
    </source>
</evidence>
<feature type="domain" description="PLD phosphodiesterase" evidence="14">
    <location>
        <begin position="575"/>
        <end position="602"/>
    </location>
</feature>
<dbReference type="RefSeq" id="WP_175562064.1">
    <property type="nucleotide sequence ID" value="NZ_FRFD01000007.1"/>
</dbReference>
<evidence type="ECO:0000256" key="13">
    <source>
        <dbReference type="SAM" id="Phobius"/>
    </source>
</evidence>